<gene>
    <name evidence="1" type="ORF">SAMN06296010_2866</name>
</gene>
<protein>
    <recommendedName>
        <fullName evidence="3">ACT domain-containing protein</fullName>
    </recommendedName>
</protein>
<dbReference type="Gene3D" id="3.30.2130.10">
    <property type="entry name" value="VC0802-like"/>
    <property type="match status" value="1"/>
</dbReference>
<dbReference type="RefSeq" id="WP_085487160.1">
    <property type="nucleotide sequence ID" value="NZ_FXAY01000005.1"/>
</dbReference>
<name>A0A1X7KSG0_9MICO</name>
<dbReference type="EMBL" id="FXAY01000005">
    <property type="protein sequence ID" value="SMG44406.1"/>
    <property type="molecule type" value="Genomic_DNA"/>
</dbReference>
<sequence length="124" mass="12644">MFDIELPAPDGARSLAHIGTLLGEAGVGLEGGGMWAGVAHYLVADAQLAMVALAEAGMGPVVAREAVLAELDADMPGALGRMMTALAEADVVLLAQYSDHDNRKVLVVDDVEAARAALGRAHAA</sequence>
<reference evidence="2" key="1">
    <citation type="submission" date="2017-04" db="EMBL/GenBank/DDBJ databases">
        <authorList>
            <person name="Varghese N."/>
            <person name="Submissions S."/>
        </authorList>
    </citation>
    <scope>NUCLEOTIDE SEQUENCE [LARGE SCALE GENOMIC DNA]</scope>
    <source>
        <strain evidence="2">VKM Ac-2510</strain>
    </source>
</reference>
<dbReference type="Proteomes" id="UP000193244">
    <property type="component" value="Unassembled WGS sequence"/>
</dbReference>
<evidence type="ECO:0008006" key="3">
    <source>
        <dbReference type="Google" id="ProtNLM"/>
    </source>
</evidence>
<organism evidence="1 2">
    <name type="scientific">Agreia pratensis</name>
    <dbReference type="NCBI Taxonomy" id="150121"/>
    <lineage>
        <taxon>Bacteria</taxon>
        <taxon>Bacillati</taxon>
        <taxon>Actinomycetota</taxon>
        <taxon>Actinomycetes</taxon>
        <taxon>Micrococcales</taxon>
        <taxon>Microbacteriaceae</taxon>
        <taxon>Agreia</taxon>
    </lineage>
</organism>
<accession>A0A1X7KSG0</accession>
<evidence type="ECO:0000313" key="2">
    <source>
        <dbReference type="Proteomes" id="UP000193244"/>
    </source>
</evidence>
<dbReference type="STRING" id="150121.SAMN06296010_2866"/>
<evidence type="ECO:0000313" key="1">
    <source>
        <dbReference type="EMBL" id="SMG44406.1"/>
    </source>
</evidence>
<keyword evidence="2" id="KW-1185">Reference proteome</keyword>
<dbReference type="OrthoDB" id="1438443at2"/>
<dbReference type="AlphaFoldDB" id="A0A1X7KSG0"/>
<proteinExistence type="predicted"/>